<evidence type="ECO:0000256" key="3">
    <source>
        <dbReference type="ARBA" id="ARBA00023315"/>
    </source>
</evidence>
<keyword evidence="3" id="KW-0012">Acyltransferase</keyword>
<dbReference type="Gene3D" id="3.30.559.10">
    <property type="entry name" value="Chloramphenicol acetyltransferase-like domain"/>
    <property type="match status" value="2"/>
</dbReference>
<evidence type="ECO:0000256" key="2">
    <source>
        <dbReference type="ARBA" id="ARBA00022679"/>
    </source>
</evidence>
<sequence length="464" mass="51692">MRSMEVEVISNEIIKPSSPTPQNLRRYGLSFLDQISPKAYSPFLYYYGLNAHNGDPSYIAEISDKLKKSLSQALTLYYPLAGRFLDDHFLDCNDDGVPFFVARVTTKLSDVLENPIPSELNKLLAFELDEIAELPFGVQLNVFQCGGIAIGLCFSHRLEDALSCLVFVRSWMAIARGENDVVARPEFISRDLFPPRDMGGFDPSLVITKNIFITTITKRFVFNAREIEDLRAKYEESYKSEAGTNNHIVRKRRISRVAAVSAFLWSRFMAATNSVQSEAGKNFVILHTVNIRPSCDPPLEEHYFGNYYTSSATIGSITSSCTGEEYCHNLARKIGEEIRRIDKNFLAVNIQAKGDEMLENFKKGAQRLAKGEAVGLVITSLCRFPLYEADFGLGKPAWVSSAARGFSNVIGLMENKTGDGIEAYICLKPDDMAKLEADKEFMAFVSPNIAALDEITNVPVVNGA</sequence>
<dbReference type="Pfam" id="PF02458">
    <property type="entry name" value="Transferase"/>
    <property type="match status" value="1"/>
</dbReference>
<comment type="similarity">
    <text evidence="1">Belongs to the plant acyltransferase family.</text>
</comment>
<proteinExistence type="inferred from homology"/>
<gene>
    <name evidence="4" type="ORF">TIFTF001_018285</name>
</gene>
<organism evidence="4 5">
    <name type="scientific">Ficus carica</name>
    <name type="common">Common fig</name>
    <dbReference type="NCBI Taxonomy" id="3494"/>
    <lineage>
        <taxon>Eukaryota</taxon>
        <taxon>Viridiplantae</taxon>
        <taxon>Streptophyta</taxon>
        <taxon>Embryophyta</taxon>
        <taxon>Tracheophyta</taxon>
        <taxon>Spermatophyta</taxon>
        <taxon>Magnoliopsida</taxon>
        <taxon>eudicotyledons</taxon>
        <taxon>Gunneridae</taxon>
        <taxon>Pentapetalae</taxon>
        <taxon>rosids</taxon>
        <taxon>fabids</taxon>
        <taxon>Rosales</taxon>
        <taxon>Moraceae</taxon>
        <taxon>Ficeae</taxon>
        <taxon>Ficus</taxon>
    </lineage>
</organism>
<evidence type="ECO:0000313" key="5">
    <source>
        <dbReference type="Proteomes" id="UP001187192"/>
    </source>
</evidence>
<dbReference type="EMBL" id="BTGU01000030">
    <property type="protein sequence ID" value="GMN49119.1"/>
    <property type="molecule type" value="Genomic_DNA"/>
</dbReference>
<evidence type="ECO:0000256" key="1">
    <source>
        <dbReference type="ARBA" id="ARBA00009861"/>
    </source>
</evidence>
<dbReference type="PANTHER" id="PTHR31623">
    <property type="entry name" value="F21J9.9"/>
    <property type="match status" value="1"/>
</dbReference>
<protein>
    <recommendedName>
        <fullName evidence="6">Transferase</fullName>
    </recommendedName>
</protein>
<dbReference type="Proteomes" id="UP001187192">
    <property type="component" value="Unassembled WGS sequence"/>
</dbReference>
<dbReference type="GO" id="GO:0016746">
    <property type="term" value="F:acyltransferase activity"/>
    <property type="evidence" value="ECO:0007669"/>
    <property type="project" value="UniProtKB-KW"/>
</dbReference>
<keyword evidence="5" id="KW-1185">Reference proteome</keyword>
<reference evidence="4" key="1">
    <citation type="submission" date="2023-07" db="EMBL/GenBank/DDBJ databases">
        <title>draft genome sequence of fig (Ficus carica).</title>
        <authorList>
            <person name="Takahashi T."/>
            <person name="Nishimura K."/>
        </authorList>
    </citation>
    <scope>NUCLEOTIDE SEQUENCE</scope>
</reference>
<dbReference type="AlphaFoldDB" id="A0AA88DJ70"/>
<name>A0AA88DJ70_FICCA</name>
<dbReference type="PANTHER" id="PTHR31623:SF46">
    <property type="entry name" value="VINORINE SYNTHASE-LIKE"/>
    <property type="match status" value="1"/>
</dbReference>
<evidence type="ECO:0000313" key="4">
    <source>
        <dbReference type="EMBL" id="GMN49119.1"/>
    </source>
</evidence>
<comment type="caution">
    <text evidence="4">The sequence shown here is derived from an EMBL/GenBank/DDBJ whole genome shotgun (WGS) entry which is preliminary data.</text>
</comment>
<evidence type="ECO:0008006" key="6">
    <source>
        <dbReference type="Google" id="ProtNLM"/>
    </source>
</evidence>
<keyword evidence="2" id="KW-0808">Transferase</keyword>
<accession>A0AA88DJ70</accession>
<dbReference type="InterPro" id="IPR023213">
    <property type="entry name" value="CAT-like_dom_sf"/>
</dbReference>